<protein>
    <submittedName>
        <fullName evidence="2">Gp051</fullName>
    </submittedName>
</protein>
<proteinExistence type="predicted"/>
<name>D4P7G2_9CAUD</name>
<dbReference type="EMBL" id="GU580941">
    <property type="protein sequence ID" value="ADD80942.1"/>
    <property type="molecule type" value="Genomic_DNA"/>
</dbReference>
<evidence type="ECO:0000313" key="3">
    <source>
        <dbReference type="Proteomes" id="UP000002347"/>
    </source>
</evidence>
<accession>D4P7G2</accession>
<dbReference type="GeneID" id="18565628"/>
<organism evidence="2 3">
    <name type="scientific">Rhodococcus phage ReqiPepy6</name>
    <dbReference type="NCBI Taxonomy" id="691965"/>
    <lineage>
        <taxon>Viruses</taxon>
        <taxon>Duplodnaviria</taxon>
        <taxon>Heunggongvirae</taxon>
        <taxon>Uroviricota</taxon>
        <taxon>Caudoviricetes</taxon>
        <taxon>Pepyhexavirus</taxon>
        <taxon>Pepyhexavirus pepy6</taxon>
    </lineage>
</organism>
<reference evidence="2 3" key="1">
    <citation type="journal article" date="2011" name="Appl. Environ. Microbiol.">
        <title>Genomic and functional analyses of Rhodococcus equi phages ReqiPepy6, ReqiPoco6, ReqiPine5, and ReqiDocB7.</title>
        <authorList>
            <person name="Summer E.J."/>
            <person name="Liu M."/>
            <person name="Gill J.J."/>
            <person name="Grant M."/>
            <person name="Chan-Cortes T.N."/>
            <person name="Ferguson L."/>
            <person name="Janes C."/>
            <person name="Lange K."/>
            <person name="Bertoli M."/>
            <person name="Moore C."/>
            <person name="Orchard R.C."/>
            <person name="Cohen N."/>
            <person name="Young R."/>
        </authorList>
    </citation>
    <scope>NUCLEOTIDE SEQUENCE [LARGE SCALE GENOMIC DNA]</scope>
</reference>
<dbReference type="KEGG" id="vg:18565628"/>
<dbReference type="Proteomes" id="UP000002347">
    <property type="component" value="Segment"/>
</dbReference>
<keyword evidence="1" id="KW-0812">Transmembrane</keyword>
<gene>
    <name evidence="2" type="ORF">Pepy6gene051</name>
</gene>
<keyword evidence="1" id="KW-1133">Transmembrane helix</keyword>
<evidence type="ECO:0000256" key="1">
    <source>
        <dbReference type="SAM" id="Phobius"/>
    </source>
</evidence>
<keyword evidence="3" id="KW-1185">Reference proteome</keyword>
<keyword evidence="1" id="KW-0472">Membrane</keyword>
<feature type="transmembrane region" description="Helical" evidence="1">
    <location>
        <begin position="6"/>
        <end position="27"/>
    </location>
</feature>
<evidence type="ECO:0000313" key="2">
    <source>
        <dbReference type="EMBL" id="ADD80942.1"/>
    </source>
</evidence>
<dbReference type="RefSeq" id="YP_009017665.1">
    <property type="nucleotide sequence ID" value="NC_023735.1"/>
</dbReference>
<sequence length="71" mass="7843">MKKLGIVAVSTTVGFAAGVSSVGYIITNKKIMKKVLMAYFKTIDFSMTDEQTRVLGELTQQMKLAKTKKKP</sequence>